<organism evidence="1 2">
    <name type="scientific">Gordonia phage Kabluna</name>
    <dbReference type="NCBI Taxonomy" id="2041511"/>
    <lineage>
        <taxon>Viruses</taxon>
        <taxon>Duplodnaviria</taxon>
        <taxon>Heunggongvirae</taxon>
        <taxon>Uroviricota</taxon>
        <taxon>Caudoviricetes</taxon>
        <taxon>Zierdtviridae</taxon>
        <taxon>Emilbogenvirinae</taxon>
        <taxon>Kablunavirus</taxon>
        <taxon>Kablunavirus kabluna</taxon>
    </lineage>
</organism>
<evidence type="ECO:0000313" key="1">
    <source>
        <dbReference type="EMBL" id="ATN89610.1"/>
    </source>
</evidence>
<protein>
    <submittedName>
        <fullName evidence="1">Uncharacterized protein</fullName>
    </submittedName>
</protein>
<evidence type="ECO:0000313" key="2">
    <source>
        <dbReference type="Proteomes" id="UP000229692"/>
    </source>
</evidence>
<reference evidence="1 2" key="1">
    <citation type="submission" date="2017-09" db="EMBL/GenBank/DDBJ databases">
        <authorList>
            <person name="Pope W.H."/>
            <person name="Garlena R.A."/>
            <person name="Russell D.A."/>
            <person name="Jacobs-Sera D."/>
            <person name="Hatfull G.F."/>
        </authorList>
    </citation>
    <scope>NUCLEOTIDE SEQUENCE [LARGE SCALE GENOMIC DNA]</scope>
</reference>
<dbReference type="EMBL" id="MF919510">
    <property type="protein sequence ID" value="ATN89610.1"/>
    <property type="molecule type" value="Genomic_DNA"/>
</dbReference>
<name>A0A2D1GD29_9CAUD</name>
<keyword evidence="2" id="KW-1185">Reference proteome</keyword>
<accession>A0A2D1GD29</accession>
<dbReference type="Proteomes" id="UP000229692">
    <property type="component" value="Segment"/>
</dbReference>
<proteinExistence type="predicted"/>
<gene>
    <name evidence="1" type="ORF">SEA_KABLUNA_91</name>
</gene>
<sequence length="176" mass="19938">MHTRQTPSGDDWDVTRFLTLDDVATFLDHGQTPAGPRSGYGEIALSVRLRCAVGDDGRVLIRRVYVLNYGNGGGTPYVYGRVSGERVRFYLDPHVLAWIEELREVGCTCVGVGLRDLRAARATDAQWARDHGYTERLREDGSPHRRLREYLTSRPDDRGRLTREGRLYFAQRASAL</sequence>